<feature type="signal peptide" evidence="2">
    <location>
        <begin position="1"/>
        <end position="26"/>
    </location>
</feature>
<evidence type="ECO:0000256" key="1">
    <source>
        <dbReference type="SAM" id="MobiDB-lite"/>
    </source>
</evidence>
<dbReference type="EMBL" id="JACSQO010000001">
    <property type="protein sequence ID" value="MBD7942497.1"/>
    <property type="molecule type" value="Genomic_DNA"/>
</dbReference>
<dbReference type="Proteomes" id="UP000640786">
    <property type="component" value="Unassembled WGS sequence"/>
</dbReference>
<accession>A0ABR8R3W3</accession>
<evidence type="ECO:0000313" key="4">
    <source>
        <dbReference type="Proteomes" id="UP000640786"/>
    </source>
</evidence>
<feature type="region of interest" description="Disordered" evidence="1">
    <location>
        <begin position="32"/>
        <end position="53"/>
    </location>
</feature>
<evidence type="ECO:0000256" key="2">
    <source>
        <dbReference type="SAM" id="SignalP"/>
    </source>
</evidence>
<gene>
    <name evidence="3" type="ORF">H9650_00025</name>
</gene>
<organism evidence="3 4">
    <name type="scientific">Psychrobacillus faecigallinarum</name>
    <dbReference type="NCBI Taxonomy" id="2762235"/>
    <lineage>
        <taxon>Bacteria</taxon>
        <taxon>Bacillati</taxon>
        <taxon>Bacillota</taxon>
        <taxon>Bacilli</taxon>
        <taxon>Bacillales</taxon>
        <taxon>Bacillaceae</taxon>
        <taxon>Psychrobacillus</taxon>
    </lineage>
</organism>
<keyword evidence="2" id="KW-0732">Signal</keyword>
<feature type="chain" id="PRO_5045833223" evidence="2">
    <location>
        <begin position="27"/>
        <end position="53"/>
    </location>
</feature>
<dbReference type="RefSeq" id="WP_191696281.1">
    <property type="nucleotide sequence ID" value="NZ_JACSQO010000001.1"/>
</dbReference>
<sequence length="53" mass="5389">MKKKKTILSVAAGVLMLLTLSFGSGASAMNDPGPGGGTVKPPTCTKYPCPIRP</sequence>
<reference evidence="3 4" key="1">
    <citation type="submission" date="2020-08" db="EMBL/GenBank/DDBJ databases">
        <title>A Genomic Blueprint of the Chicken Gut Microbiome.</title>
        <authorList>
            <person name="Gilroy R."/>
            <person name="Ravi A."/>
            <person name="Getino M."/>
            <person name="Pursley I."/>
            <person name="Horton D.L."/>
            <person name="Alikhan N.-F."/>
            <person name="Baker D."/>
            <person name="Gharbi K."/>
            <person name="Hall N."/>
            <person name="Watson M."/>
            <person name="Adriaenssens E.M."/>
            <person name="Foster-Nyarko E."/>
            <person name="Jarju S."/>
            <person name="Secka A."/>
            <person name="Antonio M."/>
            <person name="Oren A."/>
            <person name="Chaudhuri R."/>
            <person name="La Ragione R.M."/>
            <person name="Hildebrand F."/>
            <person name="Pallen M.J."/>
        </authorList>
    </citation>
    <scope>NUCLEOTIDE SEQUENCE [LARGE SCALE GENOMIC DNA]</scope>
    <source>
        <strain evidence="3 4">Sa2BUA9</strain>
    </source>
</reference>
<evidence type="ECO:0000313" key="3">
    <source>
        <dbReference type="EMBL" id="MBD7942497.1"/>
    </source>
</evidence>
<name>A0ABR8R3W3_9BACI</name>
<proteinExistence type="predicted"/>
<comment type="caution">
    <text evidence="3">The sequence shown here is derived from an EMBL/GenBank/DDBJ whole genome shotgun (WGS) entry which is preliminary data.</text>
</comment>
<keyword evidence="4" id="KW-1185">Reference proteome</keyword>
<protein>
    <submittedName>
        <fullName evidence="3">Uncharacterized protein</fullName>
    </submittedName>
</protein>